<dbReference type="OrthoDB" id="289548at2"/>
<sequence>MRSLIWCLLGLAVGYRLWSLTGSMVQPAAEIQFDAPVATKTYDARALIGVDAGPDGLPGIALVDDGFNGIVDDAVELGATGSDDRLIVLSEAAYQADPDVLPLVLQRGAWLDASGEPSVDEYGPPSRQFFQGHNDAGVWEVMRQSGGSVVPAN</sequence>
<proteinExistence type="predicted"/>
<evidence type="ECO:0000313" key="2">
    <source>
        <dbReference type="Proteomes" id="UP000317977"/>
    </source>
</evidence>
<name>A0A5C6EG52_9BACT</name>
<dbReference type="Proteomes" id="UP000317977">
    <property type="component" value="Unassembled WGS sequence"/>
</dbReference>
<dbReference type="RefSeq" id="WP_146536384.1">
    <property type="nucleotide sequence ID" value="NZ_SJPX01000005.1"/>
</dbReference>
<comment type="caution">
    <text evidence="1">The sequence shown here is derived from an EMBL/GenBank/DDBJ whole genome shotgun (WGS) entry which is preliminary data.</text>
</comment>
<dbReference type="EMBL" id="SJPX01000005">
    <property type="protein sequence ID" value="TWU47942.1"/>
    <property type="molecule type" value="Genomic_DNA"/>
</dbReference>
<gene>
    <name evidence="1" type="ORF">Poly59_47860</name>
</gene>
<protein>
    <submittedName>
        <fullName evidence="1">Uncharacterized protein</fullName>
    </submittedName>
</protein>
<accession>A0A5C6EG52</accession>
<dbReference type="AlphaFoldDB" id="A0A5C6EG52"/>
<reference evidence="1 2" key="1">
    <citation type="submission" date="2019-02" db="EMBL/GenBank/DDBJ databases">
        <title>Deep-cultivation of Planctomycetes and their phenomic and genomic characterization uncovers novel biology.</title>
        <authorList>
            <person name="Wiegand S."/>
            <person name="Jogler M."/>
            <person name="Boedeker C."/>
            <person name="Pinto D."/>
            <person name="Vollmers J."/>
            <person name="Rivas-Marin E."/>
            <person name="Kohn T."/>
            <person name="Peeters S.H."/>
            <person name="Heuer A."/>
            <person name="Rast P."/>
            <person name="Oberbeckmann S."/>
            <person name="Bunk B."/>
            <person name="Jeske O."/>
            <person name="Meyerdierks A."/>
            <person name="Storesund J.E."/>
            <person name="Kallscheuer N."/>
            <person name="Luecker S."/>
            <person name="Lage O.M."/>
            <person name="Pohl T."/>
            <person name="Merkel B.J."/>
            <person name="Hornburger P."/>
            <person name="Mueller R.-W."/>
            <person name="Bruemmer F."/>
            <person name="Labrenz M."/>
            <person name="Spormann A.M."/>
            <person name="Op Den Camp H."/>
            <person name="Overmann J."/>
            <person name="Amann R."/>
            <person name="Jetten M.S.M."/>
            <person name="Mascher T."/>
            <person name="Medema M.H."/>
            <person name="Devos D.P."/>
            <person name="Kaster A.-K."/>
            <person name="Ovreas L."/>
            <person name="Rohde M."/>
            <person name="Galperin M.Y."/>
            <person name="Jogler C."/>
        </authorList>
    </citation>
    <scope>NUCLEOTIDE SEQUENCE [LARGE SCALE GENOMIC DNA]</scope>
    <source>
        <strain evidence="1 2">Poly59</strain>
    </source>
</reference>
<organism evidence="1 2">
    <name type="scientific">Rubripirellula reticaptiva</name>
    <dbReference type="NCBI Taxonomy" id="2528013"/>
    <lineage>
        <taxon>Bacteria</taxon>
        <taxon>Pseudomonadati</taxon>
        <taxon>Planctomycetota</taxon>
        <taxon>Planctomycetia</taxon>
        <taxon>Pirellulales</taxon>
        <taxon>Pirellulaceae</taxon>
        <taxon>Rubripirellula</taxon>
    </lineage>
</organism>
<keyword evidence="2" id="KW-1185">Reference proteome</keyword>
<evidence type="ECO:0000313" key="1">
    <source>
        <dbReference type="EMBL" id="TWU47942.1"/>
    </source>
</evidence>